<dbReference type="PROSITE" id="PS50112">
    <property type="entry name" value="PAS"/>
    <property type="match status" value="1"/>
</dbReference>
<dbReference type="PROSITE" id="PS50883">
    <property type="entry name" value="EAL"/>
    <property type="match status" value="1"/>
</dbReference>
<dbReference type="Pfam" id="PF07495">
    <property type="entry name" value="Y_Y_Y"/>
    <property type="match status" value="1"/>
</dbReference>
<evidence type="ECO:0000256" key="1">
    <source>
        <dbReference type="SAM" id="SignalP"/>
    </source>
</evidence>
<organism evidence="6 7">
    <name type="scientific">Shewanella aestuarii</name>
    <dbReference type="NCBI Taxonomy" id="1028752"/>
    <lineage>
        <taxon>Bacteria</taxon>
        <taxon>Pseudomonadati</taxon>
        <taxon>Pseudomonadota</taxon>
        <taxon>Gammaproteobacteria</taxon>
        <taxon>Alteromonadales</taxon>
        <taxon>Shewanellaceae</taxon>
        <taxon>Shewanella</taxon>
    </lineage>
</organism>
<dbReference type="InterPro" id="IPR015943">
    <property type="entry name" value="WD40/YVTN_repeat-like_dom_sf"/>
</dbReference>
<feature type="chain" id="PRO_5046584616" evidence="1">
    <location>
        <begin position="28"/>
        <end position="1504"/>
    </location>
</feature>
<reference evidence="6 7" key="1">
    <citation type="submission" date="2022-01" db="EMBL/GenBank/DDBJ databases">
        <title>Whole genome-based taxonomy of the Shewanellaceae.</title>
        <authorList>
            <person name="Martin-Rodriguez A.J."/>
        </authorList>
    </citation>
    <scope>NUCLEOTIDE SEQUENCE [LARGE SCALE GENOMIC DNA]</scope>
    <source>
        <strain evidence="6 7">JCM 17801</strain>
    </source>
</reference>
<dbReference type="PROSITE" id="PS50887">
    <property type="entry name" value="GGDEF"/>
    <property type="match status" value="1"/>
</dbReference>
<keyword evidence="7" id="KW-1185">Reference proteome</keyword>
<dbReference type="InterPro" id="IPR029787">
    <property type="entry name" value="Nucleotide_cyclase"/>
</dbReference>
<feature type="signal peptide" evidence="1">
    <location>
        <begin position="1"/>
        <end position="27"/>
    </location>
</feature>
<dbReference type="InterPro" id="IPR035919">
    <property type="entry name" value="EAL_sf"/>
</dbReference>
<dbReference type="InterPro" id="IPR043128">
    <property type="entry name" value="Rev_trsase/Diguanyl_cyclase"/>
</dbReference>
<dbReference type="Gene3D" id="3.30.70.270">
    <property type="match status" value="1"/>
</dbReference>
<feature type="domain" description="GGDEF" evidence="5">
    <location>
        <begin position="1106"/>
        <end position="1239"/>
    </location>
</feature>
<dbReference type="RefSeq" id="WP_229778335.1">
    <property type="nucleotide sequence ID" value="NZ_BMOT01000009.1"/>
</dbReference>
<dbReference type="InterPro" id="IPR001633">
    <property type="entry name" value="EAL_dom"/>
</dbReference>
<dbReference type="InterPro" id="IPR000160">
    <property type="entry name" value="GGDEF_dom"/>
</dbReference>
<dbReference type="InterPro" id="IPR000700">
    <property type="entry name" value="PAS-assoc_C"/>
</dbReference>
<dbReference type="SMART" id="SM00267">
    <property type="entry name" value="GGDEF"/>
    <property type="match status" value="1"/>
</dbReference>
<dbReference type="PANTHER" id="PTHR44757:SF2">
    <property type="entry name" value="BIOFILM ARCHITECTURE MAINTENANCE PROTEIN MBAA"/>
    <property type="match status" value="1"/>
</dbReference>
<dbReference type="Gene3D" id="3.30.450.20">
    <property type="entry name" value="PAS domain"/>
    <property type="match status" value="2"/>
</dbReference>
<name>A0ABT0L3W5_9GAMM</name>
<gene>
    <name evidence="6" type="ORF">L2689_14145</name>
</gene>
<evidence type="ECO:0000259" key="3">
    <source>
        <dbReference type="PROSITE" id="PS50113"/>
    </source>
</evidence>
<dbReference type="CDD" id="cd01948">
    <property type="entry name" value="EAL"/>
    <property type="match status" value="1"/>
</dbReference>
<dbReference type="CDD" id="cd01949">
    <property type="entry name" value="GGDEF"/>
    <property type="match status" value="1"/>
</dbReference>
<feature type="domain" description="PAS" evidence="2">
    <location>
        <begin position="946"/>
        <end position="1020"/>
    </location>
</feature>
<dbReference type="InterPro" id="IPR011110">
    <property type="entry name" value="Reg_prop"/>
</dbReference>
<dbReference type="PANTHER" id="PTHR44757">
    <property type="entry name" value="DIGUANYLATE CYCLASE DGCP"/>
    <property type="match status" value="1"/>
</dbReference>
<accession>A0ABT0L3W5</accession>
<proteinExistence type="predicted"/>
<dbReference type="Pfam" id="PF13426">
    <property type="entry name" value="PAS_9"/>
    <property type="match status" value="1"/>
</dbReference>
<dbReference type="Gene3D" id="2.130.10.10">
    <property type="entry name" value="YVTN repeat-like/Quinoprotein amine dehydrogenase"/>
    <property type="match status" value="3"/>
</dbReference>
<dbReference type="InterPro" id="IPR013783">
    <property type="entry name" value="Ig-like_fold"/>
</dbReference>
<dbReference type="InterPro" id="IPR052155">
    <property type="entry name" value="Biofilm_reg_signaling"/>
</dbReference>
<dbReference type="Pfam" id="PF00563">
    <property type="entry name" value="EAL"/>
    <property type="match status" value="1"/>
</dbReference>
<sequence>MISRLFTFICTGLFFATLLLYATPSTAQYQGKYGNISEIKFEHFNSEQGLNQNTITDLFMDSAGMLWIGTQDGLHSYNGVDFQMYLKRSGDPESISDNFITDIIQSPDGTLWIGTLNSGLNQLDLKTGKFTRYSNDHGLTDNQVTHLAVIGETLWIGTRSGLFMMSLKTHKISRIGLGNSLEPNITSLANVDDKFVIVGTDKVGTYAIDTNTINRLDIPSGVQVNRIQSSSIFAVWLAIDNEIWRYNLDTHQKELIWQRPDALGKQKIIKDFVVVNANQIWAIGSNSGLIQLDFDGKQWHSQYHKNKVNNRESLIENDLQTMMLDPNGTLWLGTSFSGIDKINLSHQYFAHLYDNNASNTRMGNMIRSIYRDHKQRLWIGTDGDGAKYLNDKNEYIYLNSQFAQLLNIPESDLDLHVNDIQEDSQRNLWFATTQGVFVLDKQDKLVPIKPHNPALHNDLNFRSIAIDDKDRVWLSSTLGLYFISNDNQQMLPYNFGFQKDYSPYKHQILTLHFSEGYLWIGTIGGLVRLNPEEKELVFVSNEPNNPFSLSDNRVRDFLRTQNGDLWVATHGGIDKLTTDYGIFKFERLAVNNDSAINTVYSLLEDNDQNLWLSTNTGIARYNPQTKSFTSFNTHEGLQALEFNGAARFKDANGDMWFGGVNGINYFVPSEIPQQRPSVKLALTKYTIGEHSYPVLDLSHTPKIDMPYEKQLISFEVGALNFSYQNLSQYSYFLREFDSVWHKLPTGSKITYTNLPPGNYQLIVRHSLGLNSYDEYTLTVPVSVIPPFYMSHLAYMLYGILSFSLLSYFMYARHHKHEKQREFEQSIRASEERLKLALWASGDGMWDWNIVENKVYRTNMVPQMSFGKSDKLLIDNIHIEDRDRVSRLLKEHLDGHSEFFEAEYRVEMDNGKSTWLLDRGQVVERDTKNNPIRMAGTHKDITSRKETENELKLSSQVLFSMNEAVVVGELDYSVRSVNPAFSRITGFKPRDVAGKHFLFLTMGKQSREFYLEIEAQLLRHKHWSGETQIRTRDRRGILAWLEINQVIDNKGETSHFVAVFTDITARKKAEEDLRVLANFDPLTGLPNRTLFQDRLNHAITKAHRAQHIVALLFLDLDRFKHINDSMGHHIGDLLLKAVSSRLLNAVREGDTVARLGGDEFTLILEGVKKSESATIIADKVLQAFETPFLLDDKTLTISPSIGISLYPNDAVDATSLIKYADTAMYHAKALGRNNFQFYTAELNQYATRHVLLEAGLKQAIELKELSLVYQPKFDVKTEKIIGLEALLRWHSKELGFISPAEFIPLAEETGMINEIGHWAINQACGQLAIWHQEGFNHISVAVNLSARQLTANIISTIEVALAVSGLPANALELELTESMIMGNPEDSVDILTQLKAIGLTISIDDFGTGYSSLSYLKRFPIDTLKIDREFVRDITEDPDDAAITSAIITLAHSLELNVVAEGVETHEQLQFLRNGGCDQVQGFLLSKPLKVDDCLARLRQETRVS</sequence>
<dbReference type="NCBIfam" id="TIGR00254">
    <property type="entry name" value="GGDEF"/>
    <property type="match status" value="1"/>
</dbReference>
<dbReference type="Pfam" id="PF07494">
    <property type="entry name" value="Reg_prop"/>
    <property type="match status" value="5"/>
</dbReference>
<evidence type="ECO:0000259" key="4">
    <source>
        <dbReference type="PROSITE" id="PS50883"/>
    </source>
</evidence>
<dbReference type="SMART" id="SM00052">
    <property type="entry name" value="EAL"/>
    <property type="match status" value="1"/>
</dbReference>
<dbReference type="NCBIfam" id="TIGR00229">
    <property type="entry name" value="sensory_box"/>
    <property type="match status" value="2"/>
</dbReference>
<dbReference type="Pfam" id="PF08447">
    <property type="entry name" value="PAS_3"/>
    <property type="match status" value="1"/>
</dbReference>
<dbReference type="CDD" id="cd00130">
    <property type="entry name" value="PAS"/>
    <property type="match status" value="2"/>
</dbReference>
<dbReference type="Proteomes" id="UP001203212">
    <property type="component" value="Unassembled WGS sequence"/>
</dbReference>
<dbReference type="SUPFAM" id="SSF55073">
    <property type="entry name" value="Nucleotide cyclase"/>
    <property type="match status" value="1"/>
</dbReference>
<dbReference type="PROSITE" id="PS50113">
    <property type="entry name" value="PAC"/>
    <property type="match status" value="2"/>
</dbReference>
<comment type="caution">
    <text evidence="6">The sequence shown here is derived from an EMBL/GenBank/DDBJ whole genome shotgun (WGS) entry which is preliminary data.</text>
</comment>
<feature type="domain" description="PAC" evidence="3">
    <location>
        <begin position="1024"/>
        <end position="1074"/>
    </location>
</feature>
<evidence type="ECO:0000259" key="5">
    <source>
        <dbReference type="PROSITE" id="PS50887"/>
    </source>
</evidence>
<dbReference type="InterPro" id="IPR011123">
    <property type="entry name" value="Y_Y_Y"/>
</dbReference>
<dbReference type="SMART" id="SM00086">
    <property type="entry name" value="PAC"/>
    <property type="match status" value="2"/>
</dbReference>
<dbReference type="InterPro" id="IPR000014">
    <property type="entry name" value="PAS"/>
</dbReference>
<dbReference type="SUPFAM" id="SSF55785">
    <property type="entry name" value="PYP-like sensor domain (PAS domain)"/>
    <property type="match status" value="2"/>
</dbReference>
<dbReference type="InterPro" id="IPR035965">
    <property type="entry name" value="PAS-like_dom_sf"/>
</dbReference>
<keyword evidence="1" id="KW-0732">Signal</keyword>
<dbReference type="Pfam" id="PF00990">
    <property type="entry name" value="GGDEF"/>
    <property type="match status" value="1"/>
</dbReference>
<dbReference type="Gene3D" id="3.20.20.450">
    <property type="entry name" value="EAL domain"/>
    <property type="match status" value="1"/>
</dbReference>
<evidence type="ECO:0000313" key="7">
    <source>
        <dbReference type="Proteomes" id="UP001203212"/>
    </source>
</evidence>
<evidence type="ECO:0000313" key="6">
    <source>
        <dbReference type="EMBL" id="MCL1118379.1"/>
    </source>
</evidence>
<evidence type="ECO:0000259" key="2">
    <source>
        <dbReference type="PROSITE" id="PS50112"/>
    </source>
</evidence>
<feature type="domain" description="EAL" evidence="4">
    <location>
        <begin position="1248"/>
        <end position="1501"/>
    </location>
</feature>
<dbReference type="SUPFAM" id="SSF141868">
    <property type="entry name" value="EAL domain-like"/>
    <property type="match status" value="1"/>
</dbReference>
<dbReference type="Gene3D" id="2.60.40.10">
    <property type="entry name" value="Immunoglobulins"/>
    <property type="match status" value="1"/>
</dbReference>
<dbReference type="EMBL" id="JAKILK010000009">
    <property type="protein sequence ID" value="MCL1118379.1"/>
    <property type="molecule type" value="Genomic_DNA"/>
</dbReference>
<protein>
    <submittedName>
        <fullName evidence="6">EAL domain-containing protein</fullName>
    </submittedName>
</protein>
<dbReference type="SUPFAM" id="SSF63829">
    <property type="entry name" value="Calcium-dependent phosphotriesterase"/>
    <property type="match status" value="3"/>
</dbReference>
<feature type="domain" description="PAC" evidence="3">
    <location>
        <begin position="899"/>
        <end position="952"/>
    </location>
</feature>
<dbReference type="InterPro" id="IPR001610">
    <property type="entry name" value="PAC"/>
</dbReference>
<dbReference type="InterPro" id="IPR013655">
    <property type="entry name" value="PAS_fold_3"/>
</dbReference>